<reference evidence="1" key="1">
    <citation type="submission" date="2018-04" db="EMBL/GenBank/DDBJ databases">
        <title>Whole genome sequencing of Hypsizygus marmoreus.</title>
        <authorList>
            <person name="Choi I.-G."/>
            <person name="Min B."/>
            <person name="Kim J.-G."/>
            <person name="Kim S."/>
            <person name="Oh Y.-L."/>
            <person name="Kong W.-S."/>
            <person name="Park H."/>
            <person name="Jeong J."/>
            <person name="Song E.-S."/>
        </authorList>
    </citation>
    <scope>NUCLEOTIDE SEQUENCE [LARGE SCALE GENOMIC DNA]</scope>
    <source>
        <strain evidence="1">51987-8</strain>
    </source>
</reference>
<dbReference type="AlphaFoldDB" id="A0A369JWG1"/>
<name>A0A369JWG1_HYPMA</name>
<keyword evidence="2" id="KW-1185">Reference proteome</keyword>
<dbReference type="EMBL" id="LUEZ02000048">
    <property type="protein sequence ID" value="RDB23046.1"/>
    <property type="molecule type" value="Genomic_DNA"/>
</dbReference>
<proteinExistence type="predicted"/>
<comment type="caution">
    <text evidence="1">The sequence shown here is derived from an EMBL/GenBank/DDBJ whole genome shotgun (WGS) entry which is preliminary data.</text>
</comment>
<dbReference type="Proteomes" id="UP000076154">
    <property type="component" value="Unassembled WGS sequence"/>
</dbReference>
<accession>A0A369JWG1</accession>
<protein>
    <submittedName>
        <fullName evidence="1">Uncharacterized protein</fullName>
    </submittedName>
</protein>
<sequence length="109" mass="12601">MKALRSFQIDLSILSYLNWSNIHAWLEVFLSSKLPNTGVLQRFTLTLSDYTPLWIHIDDMLVEATRLAKVHIDIRLNDMPPQFLVGAFPRLAERGDSSIYIDDDLFFTS</sequence>
<organism evidence="1 2">
    <name type="scientific">Hypsizygus marmoreus</name>
    <name type="common">White beech mushroom</name>
    <name type="synonym">Agaricus marmoreus</name>
    <dbReference type="NCBI Taxonomy" id="39966"/>
    <lineage>
        <taxon>Eukaryota</taxon>
        <taxon>Fungi</taxon>
        <taxon>Dikarya</taxon>
        <taxon>Basidiomycota</taxon>
        <taxon>Agaricomycotina</taxon>
        <taxon>Agaricomycetes</taxon>
        <taxon>Agaricomycetidae</taxon>
        <taxon>Agaricales</taxon>
        <taxon>Tricholomatineae</taxon>
        <taxon>Lyophyllaceae</taxon>
        <taxon>Hypsizygus</taxon>
    </lineage>
</organism>
<dbReference type="InParanoid" id="A0A369JWG1"/>
<evidence type="ECO:0000313" key="1">
    <source>
        <dbReference type="EMBL" id="RDB23046.1"/>
    </source>
</evidence>
<evidence type="ECO:0000313" key="2">
    <source>
        <dbReference type="Proteomes" id="UP000076154"/>
    </source>
</evidence>
<gene>
    <name evidence="1" type="ORF">Hypma_009961</name>
</gene>